<evidence type="ECO:0000256" key="4">
    <source>
        <dbReference type="ARBA" id="ARBA00022801"/>
    </source>
</evidence>
<evidence type="ECO:0008006" key="9">
    <source>
        <dbReference type="Google" id="ProtNLM"/>
    </source>
</evidence>
<keyword evidence="6" id="KW-0238">DNA-binding</keyword>
<dbReference type="SUPFAM" id="SSF143081">
    <property type="entry name" value="BB1717-like"/>
    <property type="match status" value="1"/>
</dbReference>
<dbReference type="GO" id="GO:0006508">
    <property type="term" value="P:proteolysis"/>
    <property type="evidence" value="ECO:0007669"/>
    <property type="project" value="UniProtKB-KW"/>
</dbReference>
<protein>
    <recommendedName>
        <fullName evidence="9">Abasic site processing protein</fullName>
    </recommendedName>
</protein>
<dbReference type="GO" id="GO:0003697">
    <property type="term" value="F:single-stranded DNA binding"/>
    <property type="evidence" value="ECO:0007669"/>
    <property type="project" value="InterPro"/>
</dbReference>
<dbReference type="GO" id="GO:0016829">
    <property type="term" value="F:lyase activity"/>
    <property type="evidence" value="ECO:0007669"/>
    <property type="project" value="UniProtKB-KW"/>
</dbReference>
<keyword evidence="5" id="KW-0190">Covalent protein-DNA linkage</keyword>
<evidence type="ECO:0000313" key="8">
    <source>
        <dbReference type="EMBL" id="VAV92862.1"/>
    </source>
</evidence>
<evidence type="ECO:0000256" key="7">
    <source>
        <dbReference type="ARBA" id="ARBA00023239"/>
    </source>
</evidence>
<keyword evidence="3" id="KW-0227">DNA damage</keyword>
<sequence length="231" mass="26486">MCGRFVQVEKPEFYAEWFGAEFVRTETLTPRYNVAPTTKIYAVAEHENARVLTSFRWGLIPSWAKDEKIGARAINARSETAPEKPMFRSSFAGRRCLIPVDGFYEWERRKKGKLPHYVHTTNGEPLPVAGLWSSWHDSQTDDRVLTCTILTGPPNRVVGKIHDRMPMILPRDRWDAWLDPDNADIDELRALLEVYPGHDMTEYPVSTLVNMVSNDTPDLIKRLDTPAVDET</sequence>
<evidence type="ECO:0000256" key="3">
    <source>
        <dbReference type="ARBA" id="ARBA00022763"/>
    </source>
</evidence>
<dbReference type="AlphaFoldDB" id="A0A3B0RMG9"/>
<evidence type="ECO:0000256" key="5">
    <source>
        <dbReference type="ARBA" id="ARBA00023124"/>
    </source>
</evidence>
<gene>
    <name evidence="8" type="ORF">MNBD_ACTINO01-2273</name>
</gene>
<dbReference type="GO" id="GO:0106300">
    <property type="term" value="P:protein-DNA covalent cross-linking repair"/>
    <property type="evidence" value="ECO:0007669"/>
    <property type="project" value="InterPro"/>
</dbReference>
<comment type="similarity">
    <text evidence="1">Belongs to the SOS response-associated peptidase family.</text>
</comment>
<dbReference type="InterPro" id="IPR003738">
    <property type="entry name" value="SRAP"/>
</dbReference>
<evidence type="ECO:0000256" key="6">
    <source>
        <dbReference type="ARBA" id="ARBA00023125"/>
    </source>
</evidence>
<evidence type="ECO:0000256" key="2">
    <source>
        <dbReference type="ARBA" id="ARBA00022670"/>
    </source>
</evidence>
<dbReference type="InterPro" id="IPR036590">
    <property type="entry name" value="SRAP-like"/>
</dbReference>
<organism evidence="8">
    <name type="scientific">hydrothermal vent metagenome</name>
    <dbReference type="NCBI Taxonomy" id="652676"/>
    <lineage>
        <taxon>unclassified sequences</taxon>
        <taxon>metagenomes</taxon>
        <taxon>ecological metagenomes</taxon>
    </lineage>
</organism>
<name>A0A3B0RMG9_9ZZZZ</name>
<dbReference type="PANTHER" id="PTHR13604">
    <property type="entry name" value="DC12-RELATED"/>
    <property type="match status" value="1"/>
</dbReference>
<keyword evidence="7" id="KW-0456">Lyase</keyword>
<proteinExistence type="inferred from homology"/>
<dbReference type="EMBL" id="UOEI01000085">
    <property type="protein sequence ID" value="VAV92862.1"/>
    <property type="molecule type" value="Genomic_DNA"/>
</dbReference>
<dbReference type="PANTHER" id="PTHR13604:SF0">
    <property type="entry name" value="ABASIC SITE PROCESSING PROTEIN HMCES"/>
    <property type="match status" value="1"/>
</dbReference>
<dbReference type="Gene3D" id="3.90.1680.10">
    <property type="entry name" value="SOS response associated peptidase-like"/>
    <property type="match status" value="1"/>
</dbReference>
<keyword evidence="4" id="KW-0378">Hydrolase</keyword>
<keyword evidence="2" id="KW-0645">Protease</keyword>
<dbReference type="Pfam" id="PF02586">
    <property type="entry name" value="SRAP"/>
    <property type="match status" value="1"/>
</dbReference>
<accession>A0A3B0RMG9</accession>
<evidence type="ECO:0000256" key="1">
    <source>
        <dbReference type="ARBA" id="ARBA00008136"/>
    </source>
</evidence>
<reference evidence="8" key="1">
    <citation type="submission" date="2018-06" db="EMBL/GenBank/DDBJ databases">
        <authorList>
            <person name="Zhirakovskaya E."/>
        </authorList>
    </citation>
    <scope>NUCLEOTIDE SEQUENCE</scope>
</reference>
<dbReference type="GO" id="GO:0008233">
    <property type="term" value="F:peptidase activity"/>
    <property type="evidence" value="ECO:0007669"/>
    <property type="project" value="UniProtKB-KW"/>
</dbReference>